<evidence type="ECO:0000313" key="1">
    <source>
        <dbReference type="EnsemblMetazoa" id="PPA01147.1"/>
    </source>
</evidence>
<sequence length="109" mass="12223">MIVKCLLLVFIVAVASATSLQEPKKDHCEEVTGLPCSRCALGSILVDGFCKDCLPSEWPENDKCVEKCDKQPNKFYNPKTQNCMSCSRAQLKVERDCAREFNGHFFSSL</sequence>
<dbReference type="EnsemblMetazoa" id="PPA01147.1">
    <property type="protein sequence ID" value="PPA01147.1"/>
    <property type="gene ID" value="WBGene00090701"/>
</dbReference>
<dbReference type="AlphaFoldDB" id="A0A2A6BUM3"/>
<protein>
    <submittedName>
        <fullName evidence="1">Uncharacterized protein</fullName>
    </submittedName>
</protein>
<name>A0A2A6BUM3_PRIPA</name>
<proteinExistence type="predicted"/>
<accession>A0A2A6BUM3</accession>
<accession>A0A8R1Y5B2</accession>
<dbReference type="Proteomes" id="UP000005239">
    <property type="component" value="Unassembled WGS sequence"/>
</dbReference>
<reference evidence="2" key="1">
    <citation type="journal article" date="2008" name="Nat. Genet.">
        <title>The Pristionchus pacificus genome provides a unique perspective on nematode lifestyle and parasitism.</title>
        <authorList>
            <person name="Dieterich C."/>
            <person name="Clifton S.W."/>
            <person name="Schuster L.N."/>
            <person name="Chinwalla A."/>
            <person name="Delehaunty K."/>
            <person name="Dinkelacker I."/>
            <person name="Fulton L."/>
            <person name="Fulton R."/>
            <person name="Godfrey J."/>
            <person name="Minx P."/>
            <person name="Mitreva M."/>
            <person name="Roeseler W."/>
            <person name="Tian H."/>
            <person name="Witte H."/>
            <person name="Yang S.P."/>
            <person name="Wilson R.K."/>
            <person name="Sommer R.J."/>
        </authorList>
    </citation>
    <scope>NUCLEOTIDE SEQUENCE [LARGE SCALE GENOMIC DNA]</scope>
    <source>
        <strain evidence="2">PS312</strain>
    </source>
</reference>
<organism evidence="1 2">
    <name type="scientific">Pristionchus pacificus</name>
    <name type="common">Parasitic nematode worm</name>
    <dbReference type="NCBI Taxonomy" id="54126"/>
    <lineage>
        <taxon>Eukaryota</taxon>
        <taxon>Metazoa</taxon>
        <taxon>Ecdysozoa</taxon>
        <taxon>Nematoda</taxon>
        <taxon>Chromadorea</taxon>
        <taxon>Rhabditida</taxon>
        <taxon>Rhabditina</taxon>
        <taxon>Diplogasteromorpha</taxon>
        <taxon>Diplogasteroidea</taxon>
        <taxon>Neodiplogasteridae</taxon>
        <taxon>Pristionchus</taxon>
    </lineage>
</organism>
<keyword evidence="2" id="KW-1185">Reference proteome</keyword>
<evidence type="ECO:0000313" key="2">
    <source>
        <dbReference type="Proteomes" id="UP000005239"/>
    </source>
</evidence>
<reference evidence="1" key="2">
    <citation type="submission" date="2022-06" db="UniProtKB">
        <authorList>
            <consortium name="EnsemblMetazoa"/>
        </authorList>
    </citation>
    <scope>IDENTIFICATION</scope>
    <source>
        <strain evidence="1">PS312</strain>
    </source>
</reference>
<gene>
    <name evidence="1" type="primary">WBGene00090701</name>
</gene>